<evidence type="ECO:0000313" key="7">
    <source>
        <dbReference type="EMBL" id="OSD02382.1"/>
    </source>
</evidence>
<dbReference type="SMART" id="SM00849">
    <property type="entry name" value="Lactamase_B"/>
    <property type="match status" value="1"/>
</dbReference>
<dbReference type="Pfam" id="PF00753">
    <property type="entry name" value="Lactamase_B"/>
    <property type="match status" value="1"/>
</dbReference>
<evidence type="ECO:0000256" key="3">
    <source>
        <dbReference type="ARBA" id="ARBA00022723"/>
    </source>
</evidence>
<dbReference type="GO" id="GO:0016787">
    <property type="term" value="F:hydrolase activity"/>
    <property type="evidence" value="ECO:0007669"/>
    <property type="project" value="UniProtKB-KW"/>
</dbReference>
<evidence type="ECO:0000259" key="6">
    <source>
        <dbReference type="SMART" id="SM00849"/>
    </source>
</evidence>
<keyword evidence="3" id="KW-0479">Metal-binding</keyword>
<dbReference type="Gene3D" id="3.60.15.10">
    <property type="entry name" value="Ribonuclease Z/Hydroxyacylglutathione hydrolase-like"/>
    <property type="match status" value="1"/>
</dbReference>
<reference evidence="7 8" key="1">
    <citation type="journal article" date="2015" name="Biotechnol. Biofuels">
        <title>Enhanced degradation of softwood versus hardwood by the white-rot fungus Pycnoporus coccineus.</title>
        <authorList>
            <person name="Couturier M."/>
            <person name="Navarro D."/>
            <person name="Chevret D."/>
            <person name="Henrissat B."/>
            <person name="Piumi F."/>
            <person name="Ruiz-Duenas F.J."/>
            <person name="Martinez A.T."/>
            <person name="Grigoriev I.V."/>
            <person name="Riley R."/>
            <person name="Lipzen A."/>
            <person name="Berrin J.G."/>
            <person name="Master E.R."/>
            <person name="Rosso M.N."/>
        </authorList>
    </citation>
    <scope>NUCLEOTIDE SEQUENCE [LARGE SCALE GENOMIC DNA]</scope>
    <source>
        <strain evidence="7 8">BRFM310</strain>
    </source>
</reference>
<dbReference type="InterPro" id="IPR036866">
    <property type="entry name" value="RibonucZ/Hydroxyglut_hydro"/>
</dbReference>
<evidence type="ECO:0000256" key="5">
    <source>
        <dbReference type="ARBA" id="ARBA00022833"/>
    </source>
</evidence>
<dbReference type="GO" id="GO:0046872">
    <property type="term" value="F:metal ion binding"/>
    <property type="evidence" value="ECO:0007669"/>
    <property type="project" value="UniProtKB-KW"/>
</dbReference>
<keyword evidence="4 7" id="KW-0378">Hydrolase</keyword>
<evidence type="ECO:0000256" key="4">
    <source>
        <dbReference type="ARBA" id="ARBA00022801"/>
    </source>
</evidence>
<gene>
    <name evidence="7" type="ORF">PYCCODRAFT_399366</name>
</gene>
<dbReference type="PANTHER" id="PTHR42978:SF2">
    <property type="entry name" value="102 KBASES UNSTABLE REGION: FROM 1 TO 119443"/>
    <property type="match status" value="1"/>
</dbReference>
<dbReference type="EMBL" id="KZ084105">
    <property type="protein sequence ID" value="OSD02382.1"/>
    <property type="molecule type" value="Genomic_DNA"/>
</dbReference>
<protein>
    <submittedName>
        <fullName evidence="7">Metallo-hydrolase/oxidoreductase</fullName>
    </submittedName>
</protein>
<evidence type="ECO:0000313" key="8">
    <source>
        <dbReference type="Proteomes" id="UP000193067"/>
    </source>
</evidence>
<dbReference type="OrthoDB" id="10250730at2759"/>
<proteinExistence type="inferred from homology"/>
<comment type="cofactor">
    <cofactor evidence="1">
        <name>Zn(2+)</name>
        <dbReference type="ChEBI" id="CHEBI:29105"/>
    </cofactor>
</comment>
<name>A0A1Y2IR13_TRAC3</name>
<evidence type="ECO:0000256" key="2">
    <source>
        <dbReference type="ARBA" id="ARBA00007749"/>
    </source>
</evidence>
<evidence type="ECO:0000256" key="1">
    <source>
        <dbReference type="ARBA" id="ARBA00001947"/>
    </source>
</evidence>
<accession>A0A1Y2IR13</accession>
<keyword evidence="8" id="KW-1185">Reference proteome</keyword>
<comment type="similarity">
    <text evidence="2">Belongs to the metallo-beta-lactamase superfamily.</text>
</comment>
<dbReference type="STRING" id="1353009.A0A1Y2IR13"/>
<sequence length="304" mass="33056">MASSSPQPLPAPKAGQAYIEVSALEAGMMHLPLQLFMTGAAPDEVVVAPSLAFSLRHVPSGEHLVFDLGLRRDASTFPPIVQGVVEKYMPYTVPQSVEESLRKGGIEPEDVKTVVLSHLHWDHIGDAASFSNATFVVGEGSRAILEDGYPKNPKSDILQSSIPLDRARFLPTSAFDTAIGPFPRAHDYFGDGSLYLIDAVGHLAGHLNVLARTSATGSWIYLAGDSAHDRRMLTGERGIAVIQRPDGHTLCVHAHKEDAVETIRRIGSLLDVPKVHVLLAHDREWYEENKDGDAFLPGKIPPRE</sequence>
<dbReference type="AlphaFoldDB" id="A0A1Y2IR13"/>
<dbReference type="InterPro" id="IPR051013">
    <property type="entry name" value="MBL_superfamily_lactonases"/>
</dbReference>
<dbReference type="SUPFAM" id="SSF56281">
    <property type="entry name" value="Metallo-hydrolase/oxidoreductase"/>
    <property type="match status" value="1"/>
</dbReference>
<dbReference type="InterPro" id="IPR001279">
    <property type="entry name" value="Metallo-B-lactamas"/>
</dbReference>
<keyword evidence="5" id="KW-0862">Zinc</keyword>
<dbReference type="CDD" id="cd07730">
    <property type="entry name" value="metallo-hydrolase-like_MBL-fold"/>
    <property type="match status" value="1"/>
</dbReference>
<organism evidence="7 8">
    <name type="scientific">Trametes coccinea (strain BRFM310)</name>
    <name type="common">Pycnoporus coccineus</name>
    <dbReference type="NCBI Taxonomy" id="1353009"/>
    <lineage>
        <taxon>Eukaryota</taxon>
        <taxon>Fungi</taxon>
        <taxon>Dikarya</taxon>
        <taxon>Basidiomycota</taxon>
        <taxon>Agaricomycotina</taxon>
        <taxon>Agaricomycetes</taxon>
        <taxon>Polyporales</taxon>
        <taxon>Polyporaceae</taxon>
        <taxon>Trametes</taxon>
    </lineage>
</organism>
<dbReference type="Proteomes" id="UP000193067">
    <property type="component" value="Unassembled WGS sequence"/>
</dbReference>
<feature type="domain" description="Metallo-beta-lactamase" evidence="6">
    <location>
        <begin position="49"/>
        <end position="281"/>
    </location>
</feature>
<dbReference type="PANTHER" id="PTHR42978">
    <property type="entry name" value="QUORUM-QUENCHING LACTONASE YTNP-RELATED-RELATED"/>
    <property type="match status" value="1"/>
</dbReference>